<dbReference type="GO" id="GO:0015074">
    <property type="term" value="P:DNA integration"/>
    <property type="evidence" value="ECO:0007669"/>
    <property type="project" value="InterPro"/>
</dbReference>
<dbReference type="InterPro" id="IPR010998">
    <property type="entry name" value="Integrase_recombinase_N"/>
</dbReference>
<dbReference type="Proteomes" id="UP000515728">
    <property type="component" value="Chromosome"/>
</dbReference>
<evidence type="ECO:0000313" key="5">
    <source>
        <dbReference type="Proteomes" id="UP000515728"/>
    </source>
</evidence>
<protein>
    <submittedName>
        <fullName evidence="4">Tyrosine-type recombinase/integrase</fullName>
    </submittedName>
</protein>
<feature type="domain" description="Tyr recombinase" evidence="3">
    <location>
        <begin position="180"/>
        <end position="375"/>
    </location>
</feature>
<dbReference type="PROSITE" id="PS51898">
    <property type="entry name" value="TYR_RECOMBINASE"/>
    <property type="match status" value="1"/>
</dbReference>
<dbReference type="GO" id="GO:0006310">
    <property type="term" value="P:DNA recombination"/>
    <property type="evidence" value="ECO:0007669"/>
    <property type="project" value="UniProtKB-KW"/>
</dbReference>
<evidence type="ECO:0000256" key="1">
    <source>
        <dbReference type="ARBA" id="ARBA00023125"/>
    </source>
</evidence>
<dbReference type="PANTHER" id="PTHR30349">
    <property type="entry name" value="PHAGE INTEGRASE-RELATED"/>
    <property type="match status" value="1"/>
</dbReference>
<dbReference type="Gene3D" id="1.10.150.130">
    <property type="match status" value="1"/>
</dbReference>
<dbReference type="RefSeq" id="WP_185719358.1">
    <property type="nucleotide sequence ID" value="NZ_BAAAWI010000001.1"/>
</dbReference>
<evidence type="ECO:0000313" key="4">
    <source>
        <dbReference type="EMBL" id="QNG52529.1"/>
    </source>
</evidence>
<dbReference type="GO" id="GO:0003677">
    <property type="term" value="F:DNA binding"/>
    <property type="evidence" value="ECO:0007669"/>
    <property type="project" value="UniProtKB-KW"/>
</dbReference>
<dbReference type="InterPro" id="IPR011010">
    <property type="entry name" value="DNA_brk_join_enz"/>
</dbReference>
<dbReference type="KEGG" id="ppel:H6H00_00050"/>
<accession>A0A7G7MIB8</accession>
<evidence type="ECO:0000259" key="3">
    <source>
        <dbReference type="PROSITE" id="PS51898"/>
    </source>
</evidence>
<sequence>MARPPLPIGTYGEITVTPAPGRRLRFRARVRFRDVDGITRHVERVGPSKTAAINNLREALRDRQWTPAGGEITADSTISAVGAVWLRDLDESDRAIRTKITYRDVWTRHLEPAVGSLRLRDARVSRVDAVIRQLRERSGPGTAKHAKVILSGVLGLAVRHDALDANPVRDLTPARSKPSSKPLVLTESSWDGLRAHLADSPAAGKHDLRDLTEVLSGLGCRIGELLALDWPRVDDVVGTVAIEGTVIRVPGEGLFVQSHTKSDAGMRTIRPPRWVFALLRKRHADSHGPWVFPSTRGTLRDPDNTRKALREVVAGTEWQGLHPHAFRHLVATRLDAAGLTAREIADYLGHERVSMTQDVYMSRKSIGTGAASALQQFEPGRG</sequence>
<dbReference type="EMBL" id="CP060131">
    <property type="protein sequence ID" value="QNG52529.1"/>
    <property type="molecule type" value="Genomic_DNA"/>
</dbReference>
<dbReference type="Pfam" id="PF00589">
    <property type="entry name" value="Phage_integrase"/>
    <property type="match status" value="1"/>
</dbReference>
<dbReference type="SUPFAM" id="SSF56349">
    <property type="entry name" value="DNA breaking-rejoining enzymes"/>
    <property type="match status" value="1"/>
</dbReference>
<dbReference type="Gene3D" id="1.10.443.10">
    <property type="entry name" value="Intergrase catalytic core"/>
    <property type="match status" value="1"/>
</dbReference>
<dbReference type="InterPro" id="IPR002104">
    <property type="entry name" value="Integrase_catalytic"/>
</dbReference>
<evidence type="ECO:0000256" key="2">
    <source>
        <dbReference type="ARBA" id="ARBA00023172"/>
    </source>
</evidence>
<gene>
    <name evidence="4" type="ORF">H6H00_00050</name>
</gene>
<keyword evidence="1" id="KW-0238">DNA-binding</keyword>
<keyword evidence="2" id="KW-0233">DNA recombination</keyword>
<organism evidence="4 5">
    <name type="scientific">Pseudonocardia petroleophila</name>
    <dbReference type="NCBI Taxonomy" id="37331"/>
    <lineage>
        <taxon>Bacteria</taxon>
        <taxon>Bacillati</taxon>
        <taxon>Actinomycetota</taxon>
        <taxon>Actinomycetes</taxon>
        <taxon>Pseudonocardiales</taxon>
        <taxon>Pseudonocardiaceae</taxon>
        <taxon>Pseudonocardia</taxon>
    </lineage>
</organism>
<keyword evidence="5" id="KW-1185">Reference proteome</keyword>
<dbReference type="AlphaFoldDB" id="A0A7G7MIB8"/>
<reference evidence="4 5" key="1">
    <citation type="submission" date="2020-08" db="EMBL/GenBank/DDBJ databases">
        <authorList>
            <person name="Mo P."/>
        </authorList>
    </citation>
    <scope>NUCLEOTIDE SEQUENCE [LARGE SCALE GENOMIC DNA]</scope>
    <source>
        <strain evidence="4 5">CGMCC 4.1532</strain>
    </source>
</reference>
<proteinExistence type="predicted"/>
<name>A0A7G7MIB8_9PSEU</name>
<dbReference type="InterPro" id="IPR050090">
    <property type="entry name" value="Tyrosine_recombinase_XerCD"/>
</dbReference>
<dbReference type="InterPro" id="IPR013762">
    <property type="entry name" value="Integrase-like_cat_sf"/>
</dbReference>